<keyword evidence="5 6" id="KW-0472">Membrane</keyword>
<proteinExistence type="predicted"/>
<comment type="subcellular location">
    <subcellularLocation>
        <location evidence="1">Cell membrane</location>
        <topology evidence="1">Multi-pass membrane protein</topology>
    </subcellularLocation>
</comment>
<name>A0A537JVU7_9BACT</name>
<feature type="transmembrane region" description="Helical" evidence="6">
    <location>
        <begin position="88"/>
        <end position="106"/>
    </location>
</feature>
<dbReference type="InterPro" id="IPR043428">
    <property type="entry name" value="LivM-like"/>
</dbReference>
<evidence type="ECO:0000256" key="2">
    <source>
        <dbReference type="ARBA" id="ARBA00022475"/>
    </source>
</evidence>
<feature type="transmembrane region" description="Helical" evidence="6">
    <location>
        <begin position="213"/>
        <end position="232"/>
    </location>
</feature>
<dbReference type="CDD" id="cd06581">
    <property type="entry name" value="TM_PBP1_LivM_like"/>
    <property type="match status" value="1"/>
</dbReference>
<keyword evidence="2" id="KW-1003">Cell membrane</keyword>
<evidence type="ECO:0000256" key="1">
    <source>
        <dbReference type="ARBA" id="ARBA00004651"/>
    </source>
</evidence>
<accession>A0A537JVU7</accession>
<evidence type="ECO:0000313" key="7">
    <source>
        <dbReference type="EMBL" id="TMI87661.1"/>
    </source>
</evidence>
<evidence type="ECO:0000313" key="8">
    <source>
        <dbReference type="Proteomes" id="UP000318509"/>
    </source>
</evidence>
<feature type="transmembrane region" description="Helical" evidence="6">
    <location>
        <begin position="42"/>
        <end position="59"/>
    </location>
</feature>
<dbReference type="Pfam" id="PF02653">
    <property type="entry name" value="BPD_transp_2"/>
    <property type="match status" value="1"/>
</dbReference>
<reference evidence="7 8" key="1">
    <citation type="journal article" date="2019" name="Nat. Microbiol.">
        <title>Mediterranean grassland soil C-N compound turnover is dependent on rainfall and depth, and is mediated by genomically divergent microorganisms.</title>
        <authorList>
            <person name="Diamond S."/>
            <person name="Andeer P.F."/>
            <person name="Li Z."/>
            <person name="Crits-Christoph A."/>
            <person name="Burstein D."/>
            <person name="Anantharaman K."/>
            <person name="Lane K.R."/>
            <person name="Thomas B.C."/>
            <person name="Pan C."/>
            <person name="Northen T.R."/>
            <person name="Banfield J.F."/>
        </authorList>
    </citation>
    <scope>NUCLEOTIDE SEQUENCE [LARGE SCALE GENOMIC DNA]</scope>
    <source>
        <strain evidence="7">NP_3</strain>
    </source>
</reference>
<dbReference type="GO" id="GO:0015658">
    <property type="term" value="F:branched-chain amino acid transmembrane transporter activity"/>
    <property type="evidence" value="ECO:0007669"/>
    <property type="project" value="InterPro"/>
</dbReference>
<keyword evidence="3 6" id="KW-0812">Transmembrane</keyword>
<feature type="transmembrane region" description="Helical" evidence="6">
    <location>
        <begin position="287"/>
        <end position="306"/>
    </location>
</feature>
<protein>
    <submittedName>
        <fullName evidence="7">Branched-chain amino acid ABC transporter permease</fullName>
    </submittedName>
</protein>
<comment type="caution">
    <text evidence="7">The sequence shown here is derived from an EMBL/GenBank/DDBJ whole genome shotgun (WGS) entry which is preliminary data.</text>
</comment>
<evidence type="ECO:0000256" key="6">
    <source>
        <dbReference type="SAM" id="Phobius"/>
    </source>
</evidence>
<gene>
    <name evidence="7" type="ORF">E6H00_14820</name>
</gene>
<dbReference type="EMBL" id="VBAK01000152">
    <property type="protein sequence ID" value="TMI87661.1"/>
    <property type="molecule type" value="Genomic_DNA"/>
</dbReference>
<evidence type="ECO:0000256" key="4">
    <source>
        <dbReference type="ARBA" id="ARBA00022989"/>
    </source>
</evidence>
<feature type="transmembrane region" description="Helical" evidence="6">
    <location>
        <begin position="64"/>
        <end position="82"/>
    </location>
</feature>
<feature type="transmembrane region" description="Helical" evidence="6">
    <location>
        <begin position="12"/>
        <end position="36"/>
    </location>
</feature>
<organism evidence="7 8">
    <name type="scientific">Candidatus Segetimicrobium genomatis</name>
    <dbReference type="NCBI Taxonomy" id="2569760"/>
    <lineage>
        <taxon>Bacteria</taxon>
        <taxon>Bacillati</taxon>
        <taxon>Candidatus Sysuimicrobiota</taxon>
        <taxon>Candidatus Sysuimicrobiia</taxon>
        <taxon>Candidatus Sysuimicrobiales</taxon>
        <taxon>Candidatus Segetimicrobiaceae</taxon>
        <taxon>Candidatus Segetimicrobium</taxon>
    </lineage>
</organism>
<dbReference type="GO" id="GO:0005886">
    <property type="term" value="C:plasma membrane"/>
    <property type="evidence" value="ECO:0007669"/>
    <property type="project" value="UniProtKB-SubCell"/>
</dbReference>
<dbReference type="Proteomes" id="UP000318509">
    <property type="component" value="Unassembled WGS sequence"/>
</dbReference>
<dbReference type="AlphaFoldDB" id="A0A537JVU7"/>
<sequence>MKAPATQPHPLHRIAPIAAVVLLAIGLPIFGTPYLIDVGTLVLVYIMLGLGLNVVVGYAGLLDLGYAAFFAIGAYTTAILMVRYHVAFWLTLPAAGILTAVSGVVIGTPTLRMRSDYLAIVTLGFGEIVRIAATNFTFTGGPEGVYGIPHATIGRLVLRSPQAMYWLGMAFALVVLVGSYNLARSRLGRAWLAIREDEAAAQAAGIYPVYYKLLAYVLGAVFAGAAGSFFAVKLTAINPSSFTFIQSVTILMVIILGGMGSLPGVILGAAVIIILPEALRAFDRVRMLAFGVGLIVLMLLRPQGLWPSRIGQIVKRTVALSEARAAAEIAPGVAPTPE</sequence>
<keyword evidence="4 6" id="KW-1133">Transmembrane helix</keyword>
<dbReference type="InterPro" id="IPR001851">
    <property type="entry name" value="ABC_transp_permease"/>
</dbReference>
<dbReference type="PANTHER" id="PTHR30482:SF10">
    <property type="entry name" value="HIGH-AFFINITY BRANCHED-CHAIN AMINO ACID TRANSPORT PROTEIN BRAE"/>
    <property type="match status" value="1"/>
</dbReference>
<dbReference type="PANTHER" id="PTHR30482">
    <property type="entry name" value="HIGH-AFFINITY BRANCHED-CHAIN AMINO ACID TRANSPORT SYSTEM PERMEASE"/>
    <property type="match status" value="1"/>
</dbReference>
<evidence type="ECO:0000256" key="3">
    <source>
        <dbReference type="ARBA" id="ARBA00022692"/>
    </source>
</evidence>
<feature type="transmembrane region" description="Helical" evidence="6">
    <location>
        <begin position="118"/>
        <end position="138"/>
    </location>
</feature>
<evidence type="ECO:0000256" key="5">
    <source>
        <dbReference type="ARBA" id="ARBA00023136"/>
    </source>
</evidence>
<feature type="transmembrane region" description="Helical" evidence="6">
    <location>
        <begin position="163"/>
        <end position="183"/>
    </location>
</feature>
<feature type="transmembrane region" description="Helical" evidence="6">
    <location>
        <begin position="244"/>
        <end position="275"/>
    </location>
</feature>